<comment type="caution">
    <text evidence="3">The sequence shown here is derived from an EMBL/GenBank/DDBJ whole genome shotgun (WGS) entry which is preliminary data.</text>
</comment>
<dbReference type="SUPFAM" id="SSF52540">
    <property type="entry name" value="P-loop containing nucleoside triphosphate hydrolases"/>
    <property type="match status" value="1"/>
</dbReference>
<keyword evidence="3" id="KW-0378">Hydrolase</keyword>
<dbReference type="RefSeq" id="XP_041196508.1">
    <property type="nucleotide sequence ID" value="XM_041339576.1"/>
</dbReference>
<dbReference type="Pfam" id="PF01926">
    <property type="entry name" value="MMR_HSR1"/>
    <property type="match status" value="1"/>
</dbReference>
<dbReference type="InterPro" id="IPR027417">
    <property type="entry name" value="P-loop_NTPase"/>
</dbReference>
<sequence length="336" mass="38024">MGGCISYFIPSRRKKLPNLEAGRVEVESLRLGRTPEPEPLRSEPEEPKTIYIAVMGATGSGKTTFINIASGSNLRVGMGLESCTNEVQTSQSFMLDGKRVVLIDTPGFDDTTKSDTDVLKMIAAYMQTMHTQGKLLSGVIYMHRISDIRVGGTSRRDFTMFQELCGKEAYKNVLMVTNMWGDVVTEDTLAREQELREKDIFFKPILENGAHLLRHMNDQESAHKIIHNLTGIKPVALRIQSELAAMNDITQTSAYAQLNRELMEQAEKNRQELEKLRVELEEAAQAQDEETRMELQEESEKMEAELLRVQNEATTLASEYQAELRRIEEQLHARAV</sequence>
<gene>
    <name evidence="3" type="ORF">BJ212DRAFT_1477612</name>
</gene>
<name>A0A9P7JGS8_9AGAM</name>
<dbReference type="Proteomes" id="UP000807769">
    <property type="component" value="Unassembled WGS sequence"/>
</dbReference>
<dbReference type="Gene3D" id="3.40.50.300">
    <property type="entry name" value="P-loop containing nucleotide triphosphate hydrolases"/>
    <property type="match status" value="1"/>
</dbReference>
<feature type="coiled-coil region" evidence="1">
    <location>
        <begin position="255"/>
        <end position="330"/>
    </location>
</feature>
<dbReference type="GeneID" id="64633592"/>
<dbReference type="GO" id="GO:0005525">
    <property type="term" value="F:GTP binding"/>
    <property type="evidence" value="ECO:0007669"/>
    <property type="project" value="InterPro"/>
</dbReference>
<feature type="domain" description="G" evidence="2">
    <location>
        <begin position="52"/>
        <end position="125"/>
    </location>
</feature>
<keyword evidence="1" id="KW-0175">Coiled coil</keyword>
<evidence type="ECO:0000313" key="4">
    <source>
        <dbReference type="Proteomes" id="UP000807769"/>
    </source>
</evidence>
<keyword evidence="4" id="KW-1185">Reference proteome</keyword>
<dbReference type="InterPro" id="IPR006073">
    <property type="entry name" value="GTP-bd"/>
</dbReference>
<dbReference type="OrthoDB" id="8954335at2759"/>
<dbReference type="GO" id="GO:0016787">
    <property type="term" value="F:hydrolase activity"/>
    <property type="evidence" value="ECO:0007669"/>
    <property type="project" value="UniProtKB-KW"/>
</dbReference>
<protein>
    <submittedName>
        <fullName evidence="3">P-loop containing nucleoside triphosphate hydrolase protein</fullName>
    </submittedName>
</protein>
<reference evidence="3" key="1">
    <citation type="journal article" date="2020" name="New Phytol.">
        <title>Comparative genomics reveals dynamic genome evolution in host specialist ectomycorrhizal fungi.</title>
        <authorList>
            <person name="Lofgren L.A."/>
            <person name="Nguyen N.H."/>
            <person name="Vilgalys R."/>
            <person name="Ruytinx J."/>
            <person name="Liao H.L."/>
            <person name="Branco S."/>
            <person name="Kuo A."/>
            <person name="LaButti K."/>
            <person name="Lipzen A."/>
            <person name="Andreopoulos W."/>
            <person name="Pangilinan J."/>
            <person name="Riley R."/>
            <person name="Hundley H."/>
            <person name="Na H."/>
            <person name="Barry K."/>
            <person name="Grigoriev I.V."/>
            <person name="Stajich J.E."/>
            <person name="Kennedy P.G."/>
        </authorList>
    </citation>
    <scope>NUCLEOTIDE SEQUENCE</scope>
    <source>
        <strain evidence="3">MN1</strain>
    </source>
</reference>
<evidence type="ECO:0000313" key="3">
    <source>
        <dbReference type="EMBL" id="KAG1821768.1"/>
    </source>
</evidence>
<organism evidence="3 4">
    <name type="scientific">Suillus subaureus</name>
    <dbReference type="NCBI Taxonomy" id="48587"/>
    <lineage>
        <taxon>Eukaryota</taxon>
        <taxon>Fungi</taxon>
        <taxon>Dikarya</taxon>
        <taxon>Basidiomycota</taxon>
        <taxon>Agaricomycotina</taxon>
        <taxon>Agaricomycetes</taxon>
        <taxon>Agaricomycetidae</taxon>
        <taxon>Boletales</taxon>
        <taxon>Suillineae</taxon>
        <taxon>Suillaceae</taxon>
        <taxon>Suillus</taxon>
    </lineage>
</organism>
<proteinExistence type="predicted"/>
<accession>A0A9P7JGS8</accession>
<evidence type="ECO:0000259" key="2">
    <source>
        <dbReference type="Pfam" id="PF01926"/>
    </source>
</evidence>
<dbReference type="AlphaFoldDB" id="A0A9P7JGS8"/>
<dbReference type="EMBL" id="JABBWG010000006">
    <property type="protein sequence ID" value="KAG1821768.1"/>
    <property type="molecule type" value="Genomic_DNA"/>
</dbReference>
<evidence type="ECO:0000256" key="1">
    <source>
        <dbReference type="SAM" id="Coils"/>
    </source>
</evidence>